<feature type="compositionally biased region" description="Low complexity" evidence="1">
    <location>
        <begin position="263"/>
        <end position="274"/>
    </location>
</feature>
<reference evidence="2 3" key="1">
    <citation type="journal article" date="2010" name="Nature">
        <title>The Ectocarpus genome and the independent evolution of multicellularity in brown algae.</title>
        <authorList>
            <person name="Cock J.M."/>
            <person name="Sterck L."/>
            <person name="Rouze P."/>
            <person name="Scornet D."/>
            <person name="Allen A.E."/>
            <person name="Amoutzias G."/>
            <person name="Anthouard V."/>
            <person name="Artiguenave F."/>
            <person name="Aury J.M."/>
            <person name="Badger J.H."/>
            <person name="Beszteri B."/>
            <person name="Billiau K."/>
            <person name="Bonnet E."/>
            <person name="Bothwell J.H."/>
            <person name="Bowler C."/>
            <person name="Boyen C."/>
            <person name="Brownlee C."/>
            <person name="Carrano C.J."/>
            <person name="Charrier B."/>
            <person name="Cho G.Y."/>
            <person name="Coelho S.M."/>
            <person name="Collen J."/>
            <person name="Corre E."/>
            <person name="Da Silva C."/>
            <person name="Delage L."/>
            <person name="Delaroque N."/>
            <person name="Dittami S.M."/>
            <person name="Doulbeau S."/>
            <person name="Elias M."/>
            <person name="Farnham G."/>
            <person name="Gachon C.M."/>
            <person name="Gschloessl B."/>
            <person name="Heesch S."/>
            <person name="Jabbari K."/>
            <person name="Jubin C."/>
            <person name="Kawai H."/>
            <person name="Kimura K."/>
            <person name="Kloareg B."/>
            <person name="Kupper F.C."/>
            <person name="Lang D."/>
            <person name="Le Bail A."/>
            <person name="Leblanc C."/>
            <person name="Lerouge P."/>
            <person name="Lohr M."/>
            <person name="Lopez P.J."/>
            <person name="Martens C."/>
            <person name="Maumus F."/>
            <person name="Michel G."/>
            <person name="Miranda-Saavedra D."/>
            <person name="Morales J."/>
            <person name="Moreau H."/>
            <person name="Motomura T."/>
            <person name="Nagasato C."/>
            <person name="Napoli C.A."/>
            <person name="Nelson D.R."/>
            <person name="Nyvall-Collen P."/>
            <person name="Peters A.F."/>
            <person name="Pommier C."/>
            <person name="Potin P."/>
            <person name="Poulain J."/>
            <person name="Quesneville H."/>
            <person name="Read B."/>
            <person name="Rensing S.A."/>
            <person name="Ritter A."/>
            <person name="Rousvoal S."/>
            <person name="Samanta M."/>
            <person name="Samson G."/>
            <person name="Schroeder D.C."/>
            <person name="Segurens B."/>
            <person name="Strittmatter M."/>
            <person name="Tonon T."/>
            <person name="Tregear J.W."/>
            <person name="Valentin K."/>
            <person name="von Dassow P."/>
            <person name="Yamagishi T."/>
            <person name="Van de Peer Y."/>
            <person name="Wincker P."/>
        </authorList>
    </citation>
    <scope>NUCLEOTIDE SEQUENCE [LARGE SCALE GENOMIC DNA]</scope>
    <source>
        <strain evidence="3">Ec32 / CCAP1310/4</strain>
    </source>
</reference>
<evidence type="ECO:0000313" key="3">
    <source>
        <dbReference type="Proteomes" id="UP000002630"/>
    </source>
</evidence>
<accession>D7G540</accession>
<dbReference type="Proteomes" id="UP000002630">
    <property type="component" value="Unassembled WGS sequence"/>
</dbReference>
<protein>
    <submittedName>
        <fullName evidence="2">Uncharacterized protein</fullName>
    </submittedName>
</protein>
<feature type="compositionally biased region" description="Basic and acidic residues" evidence="1">
    <location>
        <begin position="245"/>
        <end position="256"/>
    </location>
</feature>
<proteinExistence type="predicted"/>
<evidence type="ECO:0000256" key="1">
    <source>
        <dbReference type="SAM" id="MobiDB-lite"/>
    </source>
</evidence>
<dbReference type="InParanoid" id="D7G540"/>
<organism evidence="2 3">
    <name type="scientific">Ectocarpus siliculosus</name>
    <name type="common">Brown alga</name>
    <name type="synonym">Conferva siliculosa</name>
    <dbReference type="NCBI Taxonomy" id="2880"/>
    <lineage>
        <taxon>Eukaryota</taxon>
        <taxon>Sar</taxon>
        <taxon>Stramenopiles</taxon>
        <taxon>Ochrophyta</taxon>
        <taxon>PX clade</taxon>
        <taxon>Phaeophyceae</taxon>
        <taxon>Ectocarpales</taxon>
        <taxon>Ectocarpaceae</taxon>
        <taxon>Ectocarpus</taxon>
    </lineage>
</organism>
<dbReference type="AlphaFoldDB" id="D7G540"/>
<sequence length="380" mass="40827">MEAVTPLTVSLDGVLLFIGDTNIFPMLGFENILATAAKEIEHMASTEAEDASKNTGENLPGINQDELSTRTTAGLDADGFVRVCIHLLRDNFLVKEMGFQHRVEALTVEQRDKEWAQRLPGTTVDDSADRAILNQIADMVVDLAALVPQSTTASPAAPGDVSVGGGGTTLPQPGADQTLLLGGEGKKAEQADWKGQVTAREVAKKAKAQQLRISNTVVRILGQIHPDNVPSRPPTQRPDTSGASAEDRVEVDGTKEDENEVASSSSSDTSSNTDSTDRPSRPPAPTVTPDDFTTLASDHPSQQLLKAGKELMRQKRPEQAVVVWGQAAEILRNTIEDSSKPATTSDCRGQARVGFDQRERLRACSGGIRTHEQAFTWGTR</sequence>
<keyword evidence="3" id="KW-1185">Reference proteome</keyword>
<gene>
    <name evidence="2" type="ORF">Esi_0618_0005</name>
</gene>
<feature type="region of interest" description="Disordered" evidence="1">
    <location>
        <begin position="45"/>
        <end position="64"/>
    </location>
</feature>
<feature type="region of interest" description="Disordered" evidence="1">
    <location>
        <begin position="151"/>
        <end position="192"/>
    </location>
</feature>
<dbReference type="EMBL" id="FN649760">
    <property type="protein sequence ID" value="CBJ33803.1"/>
    <property type="molecule type" value="Genomic_DNA"/>
</dbReference>
<feature type="region of interest" description="Disordered" evidence="1">
    <location>
        <begin position="222"/>
        <end position="298"/>
    </location>
</feature>
<evidence type="ECO:0000313" key="2">
    <source>
        <dbReference type="EMBL" id="CBJ33803.1"/>
    </source>
</evidence>
<name>D7G540_ECTSI</name>